<dbReference type="SMART" id="SM00850">
    <property type="entry name" value="LytTR"/>
    <property type="match status" value="1"/>
</dbReference>
<evidence type="ECO:0000256" key="1">
    <source>
        <dbReference type="PROSITE-ProRule" id="PRU00169"/>
    </source>
</evidence>
<name>A0A146G498_TERSA</name>
<dbReference type="InterPro" id="IPR011006">
    <property type="entry name" value="CheY-like_superfamily"/>
</dbReference>
<sequence length="237" mass="26405">MSIRVMVIDDVEVERRLLRGWIGAHRDLELVGEASSVDMAREEIGRLRPDVIFLDVQIGESDGFRLLRGLSWRPTVVFVSAWPHYAIDAFAVEAADYLLKPVTAARFATTVQRLVRLQEGGGAGPLDSGDQICLNSTTSSQVVPVGAMRVLVADGDFTRVLVAGKPEVLVCRRLGAFEETLPMPPFARLDRSLIVNVPYIDRLERLGRNDARLWMQGLRVPLEIGRTAMERLRSLMP</sequence>
<dbReference type="PANTHER" id="PTHR37299">
    <property type="entry name" value="TRANSCRIPTIONAL REGULATOR-RELATED"/>
    <property type="match status" value="1"/>
</dbReference>
<reference evidence="5" key="1">
    <citation type="journal article" date="2017" name="Genome Announc.">
        <title>Draft Genome Sequence of Terrimicrobium sacchariphilum NM-5T, a Facultative Anaerobic Soil Bacterium of the Class Spartobacteria.</title>
        <authorList>
            <person name="Qiu Y.L."/>
            <person name="Tourlousse D.M."/>
            <person name="Matsuura N."/>
            <person name="Ohashi A."/>
            <person name="Sekiguchi Y."/>
        </authorList>
    </citation>
    <scope>NUCLEOTIDE SEQUENCE [LARGE SCALE GENOMIC DNA]</scope>
    <source>
        <strain evidence="5">NM-5</strain>
    </source>
</reference>
<comment type="caution">
    <text evidence="4">The sequence shown here is derived from an EMBL/GenBank/DDBJ whole genome shotgun (WGS) entry which is preliminary data.</text>
</comment>
<dbReference type="InParanoid" id="A0A146G498"/>
<evidence type="ECO:0000313" key="5">
    <source>
        <dbReference type="Proteomes" id="UP000076023"/>
    </source>
</evidence>
<dbReference type="AlphaFoldDB" id="A0A146G498"/>
<gene>
    <name evidence="4" type="ORF">TSACC_2839</name>
</gene>
<dbReference type="InterPro" id="IPR007492">
    <property type="entry name" value="LytTR_DNA-bd_dom"/>
</dbReference>
<dbReference type="Pfam" id="PF04397">
    <property type="entry name" value="LytTR"/>
    <property type="match status" value="1"/>
</dbReference>
<dbReference type="EMBL" id="BDCO01000002">
    <property type="protein sequence ID" value="GAT32441.1"/>
    <property type="molecule type" value="Genomic_DNA"/>
</dbReference>
<dbReference type="PROSITE" id="PS50110">
    <property type="entry name" value="RESPONSE_REGULATORY"/>
    <property type="match status" value="1"/>
</dbReference>
<dbReference type="OrthoDB" id="9809318at2"/>
<protein>
    <submittedName>
        <fullName evidence="4">Two-component system, LytT family</fullName>
    </submittedName>
</protein>
<evidence type="ECO:0000313" key="4">
    <source>
        <dbReference type="EMBL" id="GAT32441.1"/>
    </source>
</evidence>
<dbReference type="SMART" id="SM00448">
    <property type="entry name" value="REC"/>
    <property type="match status" value="1"/>
</dbReference>
<evidence type="ECO:0000259" key="2">
    <source>
        <dbReference type="PROSITE" id="PS50110"/>
    </source>
</evidence>
<dbReference type="SUPFAM" id="SSF52172">
    <property type="entry name" value="CheY-like"/>
    <property type="match status" value="1"/>
</dbReference>
<dbReference type="PANTHER" id="PTHR37299:SF1">
    <property type="entry name" value="STAGE 0 SPORULATION PROTEIN A HOMOLOG"/>
    <property type="match status" value="1"/>
</dbReference>
<feature type="domain" description="HTH LytTR-type" evidence="3">
    <location>
        <begin position="173"/>
        <end position="237"/>
    </location>
</feature>
<keyword evidence="1" id="KW-0597">Phosphoprotein</keyword>
<dbReference type="PROSITE" id="PS50930">
    <property type="entry name" value="HTH_LYTTR"/>
    <property type="match status" value="1"/>
</dbReference>
<dbReference type="FunCoup" id="A0A146G498">
    <property type="interactions" value="63"/>
</dbReference>
<feature type="modified residue" description="4-aspartylphosphate" evidence="1">
    <location>
        <position position="55"/>
    </location>
</feature>
<dbReference type="GO" id="GO:0003677">
    <property type="term" value="F:DNA binding"/>
    <property type="evidence" value="ECO:0007669"/>
    <property type="project" value="InterPro"/>
</dbReference>
<dbReference type="GO" id="GO:0000156">
    <property type="term" value="F:phosphorelay response regulator activity"/>
    <property type="evidence" value="ECO:0007669"/>
    <property type="project" value="InterPro"/>
</dbReference>
<evidence type="ECO:0000259" key="3">
    <source>
        <dbReference type="PROSITE" id="PS50930"/>
    </source>
</evidence>
<dbReference type="InterPro" id="IPR001789">
    <property type="entry name" value="Sig_transdc_resp-reg_receiver"/>
</dbReference>
<dbReference type="Pfam" id="PF00072">
    <property type="entry name" value="Response_reg"/>
    <property type="match status" value="1"/>
</dbReference>
<keyword evidence="5" id="KW-1185">Reference proteome</keyword>
<dbReference type="Proteomes" id="UP000076023">
    <property type="component" value="Unassembled WGS sequence"/>
</dbReference>
<organism evidence="4 5">
    <name type="scientific">Terrimicrobium sacchariphilum</name>
    <dbReference type="NCBI Taxonomy" id="690879"/>
    <lineage>
        <taxon>Bacteria</taxon>
        <taxon>Pseudomonadati</taxon>
        <taxon>Verrucomicrobiota</taxon>
        <taxon>Terrimicrobiia</taxon>
        <taxon>Terrimicrobiales</taxon>
        <taxon>Terrimicrobiaceae</taxon>
        <taxon>Terrimicrobium</taxon>
    </lineage>
</organism>
<dbReference type="STRING" id="690879.TSACC_2839"/>
<accession>A0A146G498</accession>
<dbReference type="RefSeq" id="WP_075078273.1">
    <property type="nucleotide sequence ID" value="NZ_BDCO01000002.1"/>
</dbReference>
<proteinExistence type="predicted"/>
<dbReference type="InterPro" id="IPR046947">
    <property type="entry name" value="LytR-like"/>
</dbReference>
<dbReference type="Gene3D" id="2.40.50.1020">
    <property type="entry name" value="LytTr DNA-binding domain"/>
    <property type="match status" value="1"/>
</dbReference>
<feature type="domain" description="Response regulatory" evidence="2">
    <location>
        <begin position="4"/>
        <end position="115"/>
    </location>
</feature>
<dbReference type="Gene3D" id="3.40.50.2300">
    <property type="match status" value="1"/>
</dbReference>